<dbReference type="InterPro" id="IPR007053">
    <property type="entry name" value="LRAT_dom"/>
</dbReference>
<sequence>MYIMIGIYIGEGKVIQFVNVNNNGGRFWFFAPSLSSSGASAGAGAGARRNQKTNTCPTPYCGLEKVVGSGVRLSCIDCFMKEDKLCRFKYDASRDFLYAKMIGGTCTMAKSDPAEDVIHRATYLYENGYEKYNLMSNNCEDFALYCKTGLWSTNISYQGRSSQANAVHPTNRPKDENRGLGEFMLRMVTVVPRSLAKREKKDLGHREDVVIVPVEELFSFIISLT</sequence>
<name>A0AAD8NW85_TARER</name>
<gene>
    <name evidence="2" type="ORF">QVD17_13569</name>
</gene>
<evidence type="ECO:0000259" key="1">
    <source>
        <dbReference type="PROSITE" id="PS51934"/>
    </source>
</evidence>
<dbReference type="Proteomes" id="UP001229421">
    <property type="component" value="Unassembled WGS sequence"/>
</dbReference>
<dbReference type="PANTHER" id="PTHR46137:SF19">
    <property type="entry name" value="GB|AAF32477.1"/>
    <property type="match status" value="1"/>
</dbReference>
<dbReference type="Pfam" id="PF04970">
    <property type="entry name" value="LRAT"/>
    <property type="match status" value="1"/>
</dbReference>
<dbReference type="AlphaFoldDB" id="A0AAD8NW85"/>
<reference evidence="2" key="1">
    <citation type="journal article" date="2023" name="bioRxiv">
        <title>Improved chromosome-level genome assembly for marigold (Tagetes erecta).</title>
        <authorList>
            <person name="Jiang F."/>
            <person name="Yuan L."/>
            <person name="Wang S."/>
            <person name="Wang H."/>
            <person name="Xu D."/>
            <person name="Wang A."/>
            <person name="Fan W."/>
        </authorList>
    </citation>
    <scope>NUCLEOTIDE SEQUENCE</scope>
    <source>
        <strain evidence="2">WSJ</strain>
        <tissue evidence="2">Leaf</tissue>
    </source>
</reference>
<dbReference type="PROSITE" id="PS51934">
    <property type="entry name" value="LRAT"/>
    <property type="match status" value="1"/>
</dbReference>
<comment type="caution">
    <text evidence="2">The sequence shown here is derived from an EMBL/GenBank/DDBJ whole genome shotgun (WGS) entry which is preliminary data.</text>
</comment>
<feature type="domain" description="LRAT" evidence="1">
    <location>
        <begin position="1"/>
        <end position="155"/>
    </location>
</feature>
<dbReference type="PANTHER" id="PTHR46137">
    <property type="entry name" value="OS05G0310600 PROTEIN"/>
    <property type="match status" value="1"/>
</dbReference>
<proteinExistence type="predicted"/>
<organism evidence="2 3">
    <name type="scientific">Tagetes erecta</name>
    <name type="common">African marigold</name>
    <dbReference type="NCBI Taxonomy" id="13708"/>
    <lineage>
        <taxon>Eukaryota</taxon>
        <taxon>Viridiplantae</taxon>
        <taxon>Streptophyta</taxon>
        <taxon>Embryophyta</taxon>
        <taxon>Tracheophyta</taxon>
        <taxon>Spermatophyta</taxon>
        <taxon>Magnoliopsida</taxon>
        <taxon>eudicotyledons</taxon>
        <taxon>Gunneridae</taxon>
        <taxon>Pentapetalae</taxon>
        <taxon>asterids</taxon>
        <taxon>campanulids</taxon>
        <taxon>Asterales</taxon>
        <taxon>Asteraceae</taxon>
        <taxon>Asteroideae</taxon>
        <taxon>Heliantheae alliance</taxon>
        <taxon>Tageteae</taxon>
        <taxon>Tagetes</taxon>
    </lineage>
</organism>
<keyword evidence="3" id="KW-1185">Reference proteome</keyword>
<evidence type="ECO:0000313" key="3">
    <source>
        <dbReference type="Proteomes" id="UP001229421"/>
    </source>
</evidence>
<dbReference type="Gene3D" id="3.90.1720.10">
    <property type="entry name" value="endopeptidase domain like (from Nostoc punctiforme)"/>
    <property type="match status" value="1"/>
</dbReference>
<accession>A0AAD8NW85</accession>
<dbReference type="EMBL" id="JAUHHV010000003">
    <property type="protein sequence ID" value="KAK1430665.1"/>
    <property type="molecule type" value="Genomic_DNA"/>
</dbReference>
<evidence type="ECO:0000313" key="2">
    <source>
        <dbReference type="EMBL" id="KAK1430665.1"/>
    </source>
</evidence>
<protein>
    <recommendedName>
        <fullName evidence="1">LRAT domain-containing protein</fullName>
    </recommendedName>
</protein>